<feature type="domain" description="N-acetyltransferase" evidence="2">
    <location>
        <begin position="9"/>
        <end position="144"/>
    </location>
</feature>
<dbReference type="InterPro" id="IPR000182">
    <property type="entry name" value="GNAT_dom"/>
</dbReference>
<dbReference type="InterPro" id="IPR050769">
    <property type="entry name" value="NAT_camello-type"/>
</dbReference>
<dbReference type="Gene3D" id="3.40.630.30">
    <property type="match status" value="1"/>
</dbReference>
<keyword evidence="4" id="KW-1185">Reference proteome</keyword>
<comment type="caution">
    <text evidence="3">The sequence shown here is derived from an EMBL/GenBank/DDBJ whole genome shotgun (WGS) entry which is preliminary data.</text>
</comment>
<keyword evidence="1" id="KW-0808">Transferase</keyword>
<evidence type="ECO:0000259" key="2">
    <source>
        <dbReference type="PROSITE" id="PS51186"/>
    </source>
</evidence>
<accession>A0ABN1FNT3</accession>
<sequence length="160" mass="18656">MEGIKEYNMRIQRLKSTEEPPMELLLTADPSEENINEYLSNGQCYVVKEDEFIIGVYVLVHTMRTKMELVNVAVLERYQGKGIGKKLIQHAIANVQLQGYRFIDVGTGNSSIHQLKLYQQCGFRMVKIRRDYFIKNYDEPIYENGIQCRDMVRLSILLQS</sequence>
<dbReference type="InterPro" id="IPR016181">
    <property type="entry name" value="Acyl_CoA_acyltransferase"/>
</dbReference>
<protein>
    <submittedName>
        <fullName evidence="3">GNAT family N-acetyltransferase</fullName>
    </submittedName>
</protein>
<gene>
    <name evidence="3" type="ORF">GCM10009001_08530</name>
</gene>
<dbReference type="EMBL" id="BAAADS010000006">
    <property type="protein sequence ID" value="GAA0594699.1"/>
    <property type="molecule type" value="Genomic_DNA"/>
</dbReference>
<evidence type="ECO:0000256" key="1">
    <source>
        <dbReference type="ARBA" id="ARBA00022679"/>
    </source>
</evidence>
<name>A0ABN1FNT3_9BACI</name>
<dbReference type="PROSITE" id="PS51186">
    <property type="entry name" value="GNAT"/>
    <property type="match status" value="1"/>
</dbReference>
<evidence type="ECO:0000313" key="4">
    <source>
        <dbReference type="Proteomes" id="UP001500866"/>
    </source>
</evidence>
<reference evidence="3 4" key="1">
    <citation type="journal article" date="2019" name="Int. J. Syst. Evol. Microbiol.">
        <title>The Global Catalogue of Microorganisms (GCM) 10K type strain sequencing project: providing services to taxonomists for standard genome sequencing and annotation.</title>
        <authorList>
            <consortium name="The Broad Institute Genomics Platform"/>
            <consortium name="The Broad Institute Genome Sequencing Center for Infectious Disease"/>
            <person name="Wu L."/>
            <person name="Ma J."/>
        </authorList>
    </citation>
    <scope>NUCLEOTIDE SEQUENCE [LARGE SCALE GENOMIC DNA]</scope>
    <source>
        <strain evidence="3 4">JCM 15395</strain>
    </source>
</reference>
<proteinExistence type="predicted"/>
<dbReference type="Pfam" id="PF00583">
    <property type="entry name" value="Acetyltransf_1"/>
    <property type="match status" value="1"/>
</dbReference>
<dbReference type="Proteomes" id="UP001500866">
    <property type="component" value="Unassembled WGS sequence"/>
</dbReference>
<dbReference type="PANTHER" id="PTHR13947:SF37">
    <property type="entry name" value="LD18367P"/>
    <property type="match status" value="1"/>
</dbReference>
<dbReference type="SUPFAM" id="SSF55729">
    <property type="entry name" value="Acyl-CoA N-acyltransferases (Nat)"/>
    <property type="match status" value="1"/>
</dbReference>
<dbReference type="CDD" id="cd04301">
    <property type="entry name" value="NAT_SF"/>
    <property type="match status" value="1"/>
</dbReference>
<evidence type="ECO:0000313" key="3">
    <source>
        <dbReference type="EMBL" id="GAA0594699.1"/>
    </source>
</evidence>
<organism evidence="3 4">
    <name type="scientific">Virgibacillus siamensis</name>
    <dbReference type="NCBI Taxonomy" id="480071"/>
    <lineage>
        <taxon>Bacteria</taxon>
        <taxon>Bacillati</taxon>
        <taxon>Bacillota</taxon>
        <taxon>Bacilli</taxon>
        <taxon>Bacillales</taxon>
        <taxon>Bacillaceae</taxon>
        <taxon>Virgibacillus</taxon>
    </lineage>
</organism>
<dbReference type="PANTHER" id="PTHR13947">
    <property type="entry name" value="GNAT FAMILY N-ACETYLTRANSFERASE"/>
    <property type="match status" value="1"/>
</dbReference>